<dbReference type="InterPro" id="IPR047216">
    <property type="entry name" value="Endonuclease_DUF559_bact"/>
</dbReference>
<dbReference type="PANTHER" id="PTHR38590:SF1">
    <property type="entry name" value="BLL0828 PROTEIN"/>
    <property type="match status" value="1"/>
</dbReference>
<keyword evidence="3" id="KW-1185">Reference proteome</keyword>
<comment type="caution">
    <text evidence="2">The sequence shown here is derived from an EMBL/GenBank/DDBJ whole genome shotgun (WGS) entry which is preliminary data.</text>
</comment>
<sequence length="113" mass="13559">MQEKWKRARQLRLTATDAERCLWRYLRRENLANYKFRRQFPIAGYIVDFVCISAKLVVELDGGQHLGTREYDAMRTHMIEACGYRVLRFWNDDVLLRTESVLEEILRDLPGRH</sequence>
<evidence type="ECO:0000313" key="2">
    <source>
        <dbReference type="EMBL" id="MFK2873842.1"/>
    </source>
</evidence>
<proteinExistence type="predicted"/>
<evidence type="ECO:0000313" key="3">
    <source>
        <dbReference type="Proteomes" id="UP001620405"/>
    </source>
</evidence>
<dbReference type="EMBL" id="JADIKG010000012">
    <property type="protein sequence ID" value="MFK2873842.1"/>
    <property type="molecule type" value="Genomic_DNA"/>
</dbReference>
<dbReference type="RefSeq" id="WP_284400828.1">
    <property type="nucleotide sequence ID" value="NZ_BSNQ01000009.1"/>
</dbReference>
<dbReference type="CDD" id="cd01038">
    <property type="entry name" value="Endonuclease_DUF559"/>
    <property type="match status" value="1"/>
</dbReference>
<dbReference type="GO" id="GO:0004519">
    <property type="term" value="F:endonuclease activity"/>
    <property type="evidence" value="ECO:0007669"/>
    <property type="project" value="UniProtKB-KW"/>
</dbReference>
<dbReference type="Proteomes" id="UP001620405">
    <property type="component" value="Unassembled WGS sequence"/>
</dbReference>
<name>A0ABW8IVE7_9GAMM</name>
<protein>
    <submittedName>
        <fullName evidence="2">Endonuclease domain-containing protein</fullName>
    </submittedName>
</protein>
<dbReference type="PANTHER" id="PTHR38590">
    <property type="entry name" value="BLL0828 PROTEIN"/>
    <property type="match status" value="1"/>
</dbReference>
<dbReference type="Gene3D" id="3.40.960.10">
    <property type="entry name" value="VSR Endonuclease"/>
    <property type="match status" value="1"/>
</dbReference>
<keyword evidence="2" id="KW-0540">Nuclease</keyword>
<dbReference type="InterPro" id="IPR007569">
    <property type="entry name" value="DUF559"/>
</dbReference>
<organism evidence="2 3">
    <name type="scientific">Dyella lipolytica</name>
    <dbReference type="NCBI Taxonomy" id="1867835"/>
    <lineage>
        <taxon>Bacteria</taxon>
        <taxon>Pseudomonadati</taxon>
        <taxon>Pseudomonadota</taxon>
        <taxon>Gammaproteobacteria</taxon>
        <taxon>Lysobacterales</taxon>
        <taxon>Rhodanobacteraceae</taxon>
        <taxon>Dyella</taxon>
    </lineage>
</organism>
<gene>
    <name evidence="2" type="ORF">ISP13_09890</name>
</gene>
<keyword evidence="2" id="KW-0378">Hydrolase</keyword>
<dbReference type="Pfam" id="PF04480">
    <property type="entry name" value="DUF559"/>
    <property type="match status" value="1"/>
</dbReference>
<accession>A0ABW8IVE7</accession>
<dbReference type="SUPFAM" id="SSF52980">
    <property type="entry name" value="Restriction endonuclease-like"/>
    <property type="match status" value="1"/>
</dbReference>
<reference evidence="2 3" key="1">
    <citation type="submission" date="2020-10" db="EMBL/GenBank/DDBJ databases">
        <title>Phylogeny of dyella-like bacteria.</title>
        <authorList>
            <person name="Fu J."/>
        </authorList>
    </citation>
    <scope>NUCLEOTIDE SEQUENCE [LARGE SCALE GENOMIC DNA]</scope>
    <source>
        <strain evidence="2 3">DHOB07</strain>
    </source>
</reference>
<dbReference type="InterPro" id="IPR011335">
    <property type="entry name" value="Restrct_endonuc-II-like"/>
</dbReference>
<keyword evidence="2" id="KW-0255">Endonuclease</keyword>
<feature type="domain" description="DUF559" evidence="1">
    <location>
        <begin position="5"/>
        <end position="109"/>
    </location>
</feature>
<evidence type="ECO:0000259" key="1">
    <source>
        <dbReference type="Pfam" id="PF04480"/>
    </source>
</evidence>